<sequence>MTTGHGGLSPTSSVVPAVDAPPPSFAVAVAVDDNATGTGTRTATATGDTGGHPGVLAGRRRRLELVRPKFEEKTPAVEADGKKLSLTSGVAEDAASSSGNGASGLPAARKIRVAGRRSRTDTSDKGASSPRLALPWTATAVTSEAMPPASKRRKLVRPSLEGAVRFLRISSKADASMAVDALKAGQDLKIAISEDLPLGEASDVAKAILPFYPRVLEGPDLLLLCNKIGEEAAVNSRLQINQSALAVLETQSRDLSLSIARDTAMLH</sequence>
<proteinExistence type="predicted"/>
<accession>M8C539</accession>
<organism evidence="2">
    <name type="scientific">Aegilops tauschii</name>
    <name type="common">Tausch's goatgrass</name>
    <name type="synonym">Aegilops squarrosa</name>
    <dbReference type="NCBI Taxonomy" id="37682"/>
    <lineage>
        <taxon>Eukaryota</taxon>
        <taxon>Viridiplantae</taxon>
        <taxon>Streptophyta</taxon>
        <taxon>Embryophyta</taxon>
        <taxon>Tracheophyta</taxon>
        <taxon>Spermatophyta</taxon>
        <taxon>Magnoliopsida</taxon>
        <taxon>Liliopsida</taxon>
        <taxon>Poales</taxon>
        <taxon>Poaceae</taxon>
        <taxon>BOP clade</taxon>
        <taxon>Pooideae</taxon>
        <taxon>Triticodae</taxon>
        <taxon>Triticeae</taxon>
        <taxon>Triticinae</taxon>
        <taxon>Aegilops</taxon>
    </lineage>
</organism>
<dbReference type="AlphaFoldDB" id="M8C539"/>
<feature type="compositionally biased region" description="Low complexity" evidence="1">
    <location>
        <begin position="92"/>
        <end position="108"/>
    </location>
</feature>
<evidence type="ECO:0000313" key="2">
    <source>
        <dbReference type="EnsemblPlants" id="EMT32430"/>
    </source>
</evidence>
<feature type="region of interest" description="Disordered" evidence="1">
    <location>
        <begin position="92"/>
        <end position="130"/>
    </location>
</feature>
<dbReference type="EnsemblPlants" id="EMT32430">
    <property type="protein sequence ID" value="EMT32430"/>
    <property type="gene ID" value="F775_05747"/>
</dbReference>
<evidence type="ECO:0000256" key="1">
    <source>
        <dbReference type="SAM" id="MobiDB-lite"/>
    </source>
</evidence>
<reference evidence="2" key="1">
    <citation type="submission" date="2015-06" db="UniProtKB">
        <authorList>
            <consortium name="EnsemblPlants"/>
        </authorList>
    </citation>
    <scope>IDENTIFICATION</scope>
</reference>
<name>M8C539_AEGTA</name>
<protein>
    <submittedName>
        <fullName evidence="2">Uncharacterized protein</fullName>
    </submittedName>
</protein>